<dbReference type="CDD" id="cd07042">
    <property type="entry name" value="STAS_SulP_like_sulfate_transporter"/>
    <property type="match status" value="1"/>
</dbReference>
<feature type="transmembrane region" description="Helical" evidence="5">
    <location>
        <begin position="217"/>
        <end position="240"/>
    </location>
</feature>
<dbReference type="NCBIfam" id="TIGR00815">
    <property type="entry name" value="sulP"/>
    <property type="match status" value="1"/>
</dbReference>
<evidence type="ECO:0000313" key="7">
    <source>
        <dbReference type="Proteomes" id="UP001318040"/>
    </source>
</evidence>
<feature type="transmembrane region" description="Helical" evidence="5">
    <location>
        <begin position="421"/>
        <end position="446"/>
    </location>
</feature>
<keyword evidence="2 5" id="KW-0812">Transmembrane</keyword>
<gene>
    <name evidence="8" type="primary">LOC116940634</name>
</gene>
<dbReference type="AlphaFoldDB" id="A0AAJ7SXM5"/>
<feature type="transmembrane region" description="Helical" evidence="5">
    <location>
        <begin position="515"/>
        <end position="545"/>
    </location>
</feature>
<reference evidence="8" key="1">
    <citation type="submission" date="2025-08" db="UniProtKB">
        <authorList>
            <consortium name="RefSeq"/>
        </authorList>
    </citation>
    <scope>IDENTIFICATION</scope>
    <source>
        <tissue evidence="8">Sperm</tissue>
    </source>
</reference>
<comment type="subcellular location">
    <subcellularLocation>
        <location evidence="1">Membrane</location>
        <topology evidence="1">Multi-pass membrane protein</topology>
    </subcellularLocation>
</comment>
<dbReference type="InterPro" id="IPR002645">
    <property type="entry name" value="STAS_dom"/>
</dbReference>
<dbReference type="InterPro" id="IPR001902">
    <property type="entry name" value="SLC26A/SulP_fam"/>
</dbReference>
<dbReference type="Pfam" id="PF00916">
    <property type="entry name" value="Sulfate_transp"/>
    <property type="match status" value="1"/>
</dbReference>
<feature type="transmembrane region" description="Helical" evidence="5">
    <location>
        <begin position="383"/>
        <end position="401"/>
    </location>
</feature>
<dbReference type="KEGG" id="pmrn:116940634"/>
<dbReference type="Pfam" id="PF01740">
    <property type="entry name" value="STAS"/>
    <property type="match status" value="1"/>
</dbReference>
<protein>
    <submittedName>
        <fullName evidence="8">Sulfate transporter-like isoform X1</fullName>
    </submittedName>
</protein>
<feature type="transmembrane region" description="Helical" evidence="5">
    <location>
        <begin position="458"/>
        <end position="477"/>
    </location>
</feature>
<evidence type="ECO:0000259" key="6">
    <source>
        <dbReference type="PROSITE" id="PS50801"/>
    </source>
</evidence>
<dbReference type="InterPro" id="IPR036513">
    <property type="entry name" value="STAS_dom_sf"/>
</dbReference>
<dbReference type="RefSeq" id="XP_032806611.1">
    <property type="nucleotide sequence ID" value="XM_032950720.1"/>
</dbReference>
<sequence length="757" mass="82951">MGEQENEDSAVNKHLLGPTAEETEMVAVGNGCTESPRGDGGTCVRIRLQVREQAPFNPKVALAKTVANNCCCSPHELKSFFLNLFPVLRWLPKYKVREWILGDFMSGLIVGILLVPQCIAYSLLAGQDPIYGLYTSFFACIIYFLMGTSKHISVGIFGVLCLMIGQVVDRELQVAGFAEEGIKGHDHVVNNSMNFSNSDEENGFTVMIGGLPCGRSCFAIAVGTTVTFMAGVYQVVMGIFQMGFVSIYLSEPMLSGFVTGSSLTVLTSQMKYLLGIHIPRASGAGALLKTWYHIFSQISNTNVCDVVTSIICILVLVPAKELNEHFKARLKAPFPIELVVVVAATLASHFGGFKENYSSSIAGHIPTGFLPPRAPEWTLIPRIAADAVPIAIIGFAITVSLSEMFAKKHGYTVRANQEMIAIGFCNIVPAFFYSFTTSAALAKTLVKEATGCQTQMSAVVTAGVLLLVLLLIAPLFYSLQKCVLGVITIVNLRGAFRKFLDIPRMWQESRVDTSIWFVTMLASALISTEIGLLVGVCVSLLVFIVRTQRPRAALYGCVHDTNNFYADLEAYSNVAEVPGVRVFHFDAPLYYANKEYFKSQLFLKTRVNPALEVAAQKKRQEKLQKRKKLSGSDNGEIVNKQAMLEFNKLLPTFDFHTIVIDCSAMQFMDSVGVGAVKSIMKDYQSIGIRVILACCNPTVMDSLHRGKCISTIEDNLTFCLIHDAVLYAEAEERKSHHDNNVAIDGLEGNREVGASEV</sequence>
<feature type="domain" description="STAS" evidence="6">
    <location>
        <begin position="570"/>
        <end position="728"/>
    </location>
</feature>
<feature type="transmembrane region" description="Helical" evidence="5">
    <location>
        <begin position="99"/>
        <end position="124"/>
    </location>
</feature>
<dbReference type="SUPFAM" id="SSF52091">
    <property type="entry name" value="SpoIIaa-like"/>
    <property type="match status" value="1"/>
</dbReference>
<evidence type="ECO:0000256" key="4">
    <source>
        <dbReference type="ARBA" id="ARBA00023136"/>
    </source>
</evidence>
<dbReference type="Proteomes" id="UP001318040">
    <property type="component" value="Chromosome 9"/>
</dbReference>
<proteinExistence type="predicted"/>
<dbReference type="GO" id="GO:0016020">
    <property type="term" value="C:membrane"/>
    <property type="evidence" value="ECO:0007669"/>
    <property type="project" value="UniProtKB-SubCell"/>
</dbReference>
<dbReference type="GO" id="GO:0008271">
    <property type="term" value="F:secondary active sulfate transmembrane transporter activity"/>
    <property type="evidence" value="ECO:0007669"/>
    <property type="project" value="InterPro"/>
</dbReference>
<dbReference type="PROSITE" id="PS01130">
    <property type="entry name" value="SLC26A"/>
    <property type="match status" value="1"/>
</dbReference>
<name>A0AAJ7SXM5_PETMA</name>
<dbReference type="InterPro" id="IPR011547">
    <property type="entry name" value="SLC26A/SulP_dom"/>
</dbReference>
<evidence type="ECO:0000256" key="3">
    <source>
        <dbReference type="ARBA" id="ARBA00022989"/>
    </source>
</evidence>
<dbReference type="PANTHER" id="PTHR11814">
    <property type="entry name" value="SULFATE TRANSPORTER"/>
    <property type="match status" value="1"/>
</dbReference>
<evidence type="ECO:0000256" key="2">
    <source>
        <dbReference type="ARBA" id="ARBA00022692"/>
    </source>
</evidence>
<keyword evidence="4 5" id="KW-0472">Membrane</keyword>
<keyword evidence="3 5" id="KW-1133">Transmembrane helix</keyword>
<dbReference type="InterPro" id="IPR018045">
    <property type="entry name" value="S04_transporter_CS"/>
</dbReference>
<dbReference type="Gene3D" id="3.30.750.24">
    <property type="entry name" value="STAS domain"/>
    <property type="match status" value="1"/>
</dbReference>
<feature type="transmembrane region" description="Helical" evidence="5">
    <location>
        <begin position="246"/>
        <end position="266"/>
    </location>
</feature>
<evidence type="ECO:0000256" key="5">
    <source>
        <dbReference type="SAM" id="Phobius"/>
    </source>
</evidence>
<organism evidence="7 8">
    <name type="scientific">Petromyzon marinus</name>
    <name type="common">Sea lamprey</name>
    <dbReference type="NCBI Taxonomy" id="7757"/>
    <lineage>
        <taxon>Eukaryota</taxon>
        <taxon>Metazoa</taxon>
        <taxon>Chordata</taxon>
        <taxon>Craniata</taxon>
        <taxon>Vertebrata</taxon>
        <taxon>Cyclostomata</taxon>
        <taxon>Hyperoartia</taxon>
        <taxon>Petromyzontiformes</taxon>
        <taxon>Petromyzontidae</taxon>
        <taxon>Petromyzon</taxon>
    </lineage>
</organism>
<keyword evidence="7" id="KW-1185">Reference proteome</keyword>
<dbReference type="PROSITE" id="PS50801">
    <property type="entry name" value="STAS"/>
    <property type="match status" value="1"/>
</dbReference>
<evidence type="ECO:0000313" key="8">
    <source>
        <dbReference type="RefSeq" id="XP_032806611.1"/>
    </source>
</evidence>
<dbReference type="GeneID" id="116940634"/>
<accession>A0AAJ7SXM5</accession>
<evidence type="ECO:0000256" key="1">
    <source>
        <dbReference type="ARBA" id="ARBA00004141"/>
    </source>
</evidence>